<proteinExistence type="predicted"/>
<name>A0A3M7QCP6_BRAPC</name>
<dbReference type="Proteomes" id="UP000276133">
    <property type="component" value="Unassembled WGS sequence"/>
</dbReference>
<sequence length="63" mass="7230">MVPNYFIQIVSLKNSTYQSNTSSGLFTKKYTIFNQDFKILNTEEKIYAKIATKYGKSIALDNP</sequence>
<dbReference type="EMBL" id="REGN01006530">
    <property type="protein sequence ID" value="RNA09160.1"/>
    <property type="molecule type" value="Genomic_DNA"/>
</dbReference>
<keyword evidence="2" id="KW-1185">Reference proteome</keyword>
<organism evidence="1 2">
    <name type="scientific">Brachionus plicatilis</name>
    <name type="common">Marine rotifer</name>
    <name type="synonym">Brachionus muelleri</name>
    <dbReference type="NCBI Taxonomy" id="10195"/>
    <lineage>
        <taxon>Eukaryota</taxon>
        <taxon>Metazoa</taxon>
        <taxon>Spiralia</taxon>
        <taxon>Gnathifera</taxon>
        <taxon>Rotifera</taxon>
        <taxon>Eurotatoria</taxon>
        <taxon>Monogononta</taxon>
        <taxon>Pseudotrocha</taxon>
        <taxon>Ploima</taxon>
        <taxon>Brachionidae</taxon>
        <taxon>Brachionus</taxon>
    </lineage>
</organism>
<protein>
    <submittedName>
        <fullName evidence="1">Uncharacterized protein</fullName>
    </submittedName>
</protein>
<dbReference type="AlphaFoldDB" id="A0A3M7QCP6"/>
<gene>
    <name evidence="1" type="ORF">BpHYR1_027679</name>
</gene>
<reference evidence="1 2" key="1">
    <citation type="journal article" date="2018" name="Sci. Rep.">
        <title>Genomic signatures of local adaptation to the degree of environmental predictability in rotifers.</title>
        <authorList>
            <person name="Franch-Gras L."/>
            <person name="Hahn C."/>
            <person name="Garcia-Roger E.M."/>
            <person name="Carmona M.J."/>
            <person name="Serra M."/>
            <person name="Gomez A."/>
        </authorList>
    </citation>
    <scope>NUCLEOTIDE SEQUENCE [LARGE SCALE GENOMIC DNA]</scope>
    <source>
        <strain evidence="1">HYR1</strain>
    </source>
</reference>
<evidence type="ECO:0000313" key="1">
    <source>
        <dbReference type="EMBL" id="RNA09160.1"/>
    </source>
</evidence>
<comment type="caution">
    <text evidence="1">The sequence shown here is derived from an EMBL/GenBank/DDBJ whole genome shotgun (WGS) entry which is preliminary data.</text>
</comment>
<evidence type="ECO:0000313" key="2">
    <source>
        <dbReference type="Proteomes" id="UP000276133"/>
    </source>
</evidence>
<accession>A0A3M7QCP6</accession>